<dbReference type="GO" id="GO:0005524">
    <property type="term" value="F:ATP binding"/>
    <property type="evidence" value="ECO:0007669"/>
    <property type="project" value="UniProtKB-KW"/>
</dbReference>
<dbReference type="SUPFAM" id="SSF52540">
    <property type="entry name" value="P-loop containing nucleoside triphosphate hydrolases"/>
    <property type="match status" value="1"/>
</dbReference>
<dbReference type="GeneID" id="38778985"/>
<keyword evidence="5" id="KW-1185">Reference proteome</keyword>
<dbReference type="OrthoDB" id="6593433at2759"/>
<dbReference type="Gene3D" id="3.40.50.300">
    <property type="entry name" value="P-loop containing nucleotide triphosphate hydrolases"/>
    <property type="match status" value="1"/>
</dbReference>
<evidence type="ECO:0000313" key="4">
    <source>
        <dbReference type="EMBL" id="GBE82068.1"/>
    </source>
</evidence>
<proteinExistence type="predicted"/>
<gene>
    <name evidence="4" type="ORF">SCP_0404470</name>
</gene>
<organism evidence="4 5">
    <name type="scientific">Sparassis crispa</name>
    <dbReference type="NCBI Taxonomy" id="139825"/>
    <lineage>
        <taxon>Eukaryota</taxon>
        <taxon>Fungi</taxon>
        <taxon>Dikarya</taxon>
        <taxon>Basidiomycota</taxon>
        <taxon>Agaricomycotina</taxon>
        <taxon>Agaricomycetes</taxon>
        <taxon>Polyporales</taxon>
        <taxon>Sparassidaceae</taxon>
        <taxon>Sparassis</taxon>
    </lineage>
</organism>
<dbReference type="RefSeq" id="XP_027612981.1">
    <property type="nucleotide sequence ID" value="XM_027757180.1"/>
</dbReference>
<dbReference type="PANTHER" id="PTHR43119:SF1">
    <property type="entry name" value="ABC TRANSPORTER DOMAIN-CONTAINING PROTEIN"/>
    <property type="match status" value="1"/>
</dbReference>
<accession>A0A401GIT7</accession>
<feature type="domain" description="ABC transporter" evidence="3">
    <location>
        <begin position="6"/>
        <end position="240"/>
    </location>
</feature>
<comment type="caution">
    <text evidence="4">The sequence shown here is derived from an EMBL/GenBank/DDBJ whole genome shotgun (WGS) entry which is preliminary data.</text>
</comment>
<dbReference type="SMART" id="SM00382">
    <property type="entry name" value="AAA"/>
    <property type="match status" value="1"/>
</dbReference>
<keyword evidence="1" id="KW-0547">Nucleotide-binding</keyword>
<dbReference type="Pfam" id="PF00005">
    <property type="entry name" value="ABC_tran"/>
    <property type="match status" value="1"/>
</dbReference>
<dbReference type="PANTHER" id="PTHR43119">
    <property type="entry name" value="ABC TRANSPORT PROTEIN ATP-BINDING COMPONENT-RELATED"/>
    <property type="match status" value="1"/>
</dbReference>
<dbReference type="GO" id="GO:0016887">
    <property type="term" value="F:ATP hydrolysis activity"/>
    <property type="evidence" value="ECO:0007669"/>
    <property type="project" value="InterPro"/>
</dbReference>
<evidence type="ECO:0000313" key="5">
    <source>
        <dbReference type="Proteomes" id="UP000287166"/>
    </source>
</evidence>
<evidence type="ECO:0000259" key="3">
    <source>
        <dbReference type="PROSITE" id="PS50893"/>
    </source>
</evidence>
<evidence type="ECO:0000256" key="1">
    <source>
        <dbReference type="ARBA" id="ARBA00022741"/>
    </source>
</evidence>
<protein>
    <submittedName>
        <fullName evidence="4">P-loop containing nucleoside triphosphate hydrolase protein</fullName>
    </submittedName>
</protein>
<dbReference type="InterPro" id="IPR027417">
    <property type="entry name" value="P-loop_NTPase"/>
</dbReference>
<sequence length="240" mass="26294">MGETLLEIRNVGCSKDLGEPIFSDVSFSVNQGDVLIIQGRSGAGKSTLLKCLAHLNLYEGEILYEGRSPKSYGVPKYRTHVLYVPQRASLLPGTPRDFVLAMCSFSSYHDKSILRKAKGSHAVSPERAIEVAKSWGVDEGLWDRTWANLSGGEMQRIALAIAMGVETAEILLLDEPTSALDSDSSSLVERTLLSEVKEPRSNLKAIVWITHSEEQGRRVGNRFMRVSAGGIYEVDVDPGV</sequence>
<keyword evidence="4" id="KW-0378">Hydrolase</keyword>
<keyword evidence="2" id="KW-0067">ATP-binding</keyword>
<dbReference type="InParanoid" id="A0A401GIT7"/>
<dbReference type="STRING" id="139825.A0A401GIT7"/>
<dbReference type="AlphaFoldDB" id="A0A401GIT7"/>
<dbReference type="PROSITE" id="PS50893">
    <property type="entry name" value="ABC_TRANSPORTER_2"/>
    <property type="match status" value="1"/>
</dbReference>
<evidence type="ECO:0000256" key="2">
    <source>
        <dbReference type="ARBA" id="ARBA00022840"/>
    </source>
</evidence>
<name>A0A401GIT7_9APHY</name>
<dbReference type="PROSITE" id="PS00211">
    <property type="entry name" value="ABC_TRANSPORTER_1"/>
    <property type="match status" value="1"/>
</dbReference>
<dbReference type="InterPro" id="IPR003439">
    <property type="entry name" value="ABC_transporter-like_ATP-bd"/>
</dbReference>
<dbReference type="InterPro" id="IPR003593">
    <property type="entry name" value="AAA+_ATPase"/>
</dbReference>
<dbReference type="InterPro" id="IPR017871">
    <property type="entry name" value="ABC_transporter-like_CS"/>
</dbReference>
<dbReference type="Proteomes" id="UP000287166">
    <property type="component" value="Unassembled WGS sequence"/>
</dbReference>
<reference evidence="4 5" key="1">
    <citation type="journal article" date="2018" name="Sci. Rep.">
        <title>Genome sequence of the cauliflower mushroom Sparassis crispa (Hanabiratake) and its association with beneficial usage.</title>
        <authorList>
            <person name="Kiyama R."/>
            <person name="Furutani Y."/>
            <person name="Kawaguchi K."/>
            <person name="Nakanishi T."/>
        </authorList>
    </citation>
    <scope>NUCLEOTIDE SEQUENCE [LARGE SCALE GENOMIC DNA]</scope>
</reference>
<dbReference type="EMBL" id="BFAD01000004">
    <property type="protein sequence ID" value="GBE82068.1"/>
    <property type="molecule type" value="Genomic_DNA"/>
</dbReference>